<dbReference type="Proteomes" id="UP000266934">
    <property type="component" value="Chromosome"/>
</dbReference>
<feature type="domain" description="AB hydrolase-1" evidence="1">
    <location>
        <begin position="125"/>
        <end position="350"/>
    </location>
</feature>
<dbReference type="Gene3D" id="3.40.50.1820">
    <property type="entry name" value="alpha/beta hydrolase"/>
    <property type="match status" value="1"/>
</dbReference>
<dbReference type="Pfam" id="PF00561">
    <property type="entry name" value="Abhydrolase_1"/>
    <property type="match status" value="1"/>
</dbReference>
<dbReference type="EMBL" id="AP018907">
    <property type="protein sequence ID" value="BBF94640.1"/>
    <property type="molecule type" value="Genomic_DNA"/>
</dbReference>
<name>A0A348G507_9HYPH</name>
<dbReference type="InterPro" id="IPR051321">
    <property type="entry name" value="PHA/PHB_synthase"/>
</dbReference>
<accession>A0A348G507</accession>
<evidence type="ECO:0000259" key="1">
    <source>
        <dbReference type="Pfam" id="PF00561"/>
    </source>
</evidence>
<organism evidence="2 3">
    <name type="scientific">Blastochloris tepida</name>
    <dbReference type="NCBI Taxonomy" id="2233851"/>
    <lineage>
        <taxon>Bacteria</taxon>
        <taxon>Pseudomonadati</taxon>
        <taxon>Pseudomonadota</taxon>
        <taxon>Alphaproteobacteria</taxon>
        <taxon>Hyphomicrobiales</taxon>
        <taxon>Blastochloridaceae</taxon>
        <taxon>Blastochloris</taxon>
    </lineage>
</organism>
<dbReference type="RefSeq" id="WP_244600031.1">
    <property type="nucleotide sequence ID" value="NZ_AP018907.1"/>
</dbReference>
<dbReference type="PANTHER" id="PTHR36837:SF2">
    <property type="entry name" value="POLY(3-HYDROXYALKANOATE) POLYMERASE SUBUNIT PHAC"/>
    <property type="match status" value="1"/>
</dbReference>
<dbReference type="AlphaFoldDB" id="A0A348G507"/>
<dbReference type="SUPFAM" id="SSF53474">
    <property type="entry name" value="alpha/beta-Hydrolases"/>
    <property type="match status" value="1"/>
</dbReference>
<keyword evidence="3" id="KW-1185">Reference proteome</keyword>
<sequence length="415" mass="43769">MPSDRPNPWPATPWDFAFAAAAAANVAACGFASRCAAMMLGADTAPAGETLAWTTANRVRLDLPTVSLRDFSTGAAGRPVLVVAPFALHTAVIADLAPGHSLMERLACEGVARLMLTEWKSATPAMSDFTLDTYLADLNVVVDECGPPVDLIGLCQGGNLALIYAARFPDKVRAVVPVAAPVDTAVGESALAAWAKATPLATFAEIVRQGGGRMRGRSMRNVWPSIAGELDAHARRDLELDPGDDRPQARAALARYVAWDRVLVDMPGGYYLQMVDWLFQRNLLAAGGVPALGRMVGLSRLRHPLFLVAGQDDIIAPAGQVFAAARLAGTAGSAAVCRLWQGGHLSLFLGARNLATGWPEVARWLAATDLAATDLAATDLAAATGRRRAAGTSRARPPRLRAPRTVLRAESEAAE</sequence>
<evidence type="ECO:0000313" key="2">
    <source>
        <dbReference type="EMBL" id="BBF94640.1"/>
    </source>
</evidence>
<dbReference type="InterPro" id="IPR000073">
    <property type="entry name" value="AB_hydrolase_1"/>
</dbReference>
<dbReference type="KEGG" id="blag:BLTE_33250"/>
<dbReference type="PANTHER" id="PTHR36837">
    <property type="entry name" value="POLY(3-HYDROXYALKANOATE) POLYMERASE SUBUNIT PHAC"/>
    <property type="match status" value="1"/>
</dbReference>
<evidence type="ECO:0000313" key="3">
    <source>
        <dbReference type="Proteomes" id="UP000266934"/>
    </source>
</evidence>
<dbReference type="InterPro" id="IPR029058">
    <property type="entry name" value="AB_hydrolase_fold"/>
</dbReference>
<proteinExistence type="predicted"/>
<reference evidence="2 3" key="1">
    <citation type="submission" date="2018-08" db="EMBL/GenBank/DDBJ databases">
        <title>Complete genome sequencing of Blastochloris tepida GI.</title>
        <authorList>
            <person name="Tsukatani Y."/>
            <person name="Mori H."/>
        </authorList>
    </citation>
    <scope>NUCLEOTIDE SEQUENCE [LARGE SCALE GENOMIC DNA]</scope>
    <source>
        <strain evidence="2 3">GI</strain>
    </source>
</reference>
<protein>
    <recommendedName>
        <fullName evidence="1">AB hydrolase-1 domain-containing protein</fullName>
    </recommendedName>
</protein>
<gene>
    <name evidence="2" type="ORF">BLTE_33250</name>
</gene>